<evidence type="ECO:0000256" key="7">
    <source>
        <dbReference type="ARBA" id="ARBA00047899"/>
    </source>
</evidence>
<evidence type="ECO:0000256" key="3">
    <source>
        <dbReference type="ARBA" id="ARBA00022679"/>
    </source>
</evidence>
<dbReference type="SUPFAM" id="SSF56112">
    <property type="entry name" value="Protein kinase-like (PK-like)"/>
    <property type="match status" value="1"/>
</dbReference>
<evidence type="ECO:0000313" key="10">
    <source>
        <dbReference type="EMBL" id="QHT12094.1"/>
    </source>
</evidence>
<dbReference type="AlphaFoldDB" id="A0A6C0D7I6"/>
<comment type="catalytic activity">
    <reaction evidence="7">
        <text>L-threonyl-[protein] + ATP = O-phospho-L-threonyl-[protein] + ADP + H(+)</text>
        <dbReference type="Rhea" id="RHEA:46608"/>
        <dbReference type="Rhea" id="RHEA-COMP:11060"/>
        <dbReference type="Rhea" id="RHEA-COMP:11605"/>
        <dbReference type="ChEBI" id="CHEBI:15378"/>
        <dbReference type="ChEBI" id="CHEBI:30013"/>
        <dbReference type="ChEBI" id="CHEBI:30616"/>
        <dbReference type="ChEBI" id="CHEBI:61977"/>
        <dbReference type="ChEBI" id="CHEBI:456216"/>
        <dbReference type="EC" id="2.7.11.1"/>
    </reaction>
</comment>
<dbReference type="EC" id="2.7.11.1" evidence="1"/>
<keyword evidence="5" id="KW-0418">Kinase</keyword>
<name>A0A6C0D7I6_9ZZZZ</name>
<dbReference type="Gene3D" id="1.10.510.10">
    <property type="entry name" value="Transferase(Phosphotransferase) domain 1"/>
    <property type="match status" value="1"/>
</dbReference>
<evidence type="ECO:0000256" key="4">
    <source>
        <dbReference type="ARBA" id="ARBA00022741"/>
    </source>
</evidence>
<keyword evidence="6" id="KW-0067">ATP-binding</keyword>
<proteinExistence type="predicted"/>
<evidence type="ECO:0000256" key="2">
    <source>
        <dbReference type="ARBA" id="ARBA00022527"/>
    </source>
</evidence>
<dbReference type="EMBL" id="MN739541">
    <property type="protein sequence ID" value="QHT12094.1"/>
    <property type="molecule type" value="Genomic_DNA"/>
</dbReference>
<dbReference type="Pfam" id="PF01163">
    <property type="entry name" value="RIO1"/>
    <property type="match status" value="1"/>
</dbReference>
<keyword evidence="2" id="KW-0723">Serine/threonine-protein kinase</keyword>
<dbReference type="GO" id="GO:0004674">
    <property type="term" value="F:protein serine/threonine kinase activity"/>
    <property type="evidence" value="ECO:0007669"/>
    <property type="project" value="UniProtKB-KW"/>
</dbReference>
<protein>
    <recommendedName>
        <fullName evidence="1">non-specific serine/threonine protein kinase</fullName>
        <ecNumber evidence="1">2.7.11.1</ecNumber>
    </recommendedName>
</protein>
<feature type="domain" description="RIO-type" evidence="9">
    <location>
        <begin position="16"/>
        <end position="114"/>
    </location>
</feature>
<sequence>MFIKDVSDRSEDQIRNEVELQTRAFRKGLAPRVISTDYKTYIKMEKIPEMCVADKYGEDIKNIPKDIISKIYKILHTLYHECHIQYVDVTPYNFIEHDGRVWVIDFGDAISVKKNWYLQDVFDNKSILEWNPDFK</sequence>
<comment type="catalytic activity">
    <reaction evidence="8">
        <text>L-seryl-[protein] + ATP = O-phospho-L-seryl-[protein] + ADP + H(+)</text>
        <dbReference type="Rhea" id="RHEA:17989"/>
        <dbReference type="Rhea" id="RHEA-COMP:9863"/>
        <dbReference type="Rhea" id="RHEA-COMP:11604"/>
        <dbReference type="ChEBI" id="CHEBI:15378"/>
        <dbReference type="ChEBI" id="CHEBI:29999"/>
        <dbReference type="ChEBI" id="CHEBI:30616"/>
        <dbReference type="ChEBI" id="CHEBI:83421"/>
        <dbReference type="ChEBI" id="CHEBI:456216"/>
        <dbReference type="EC" id="2.7.11.1"/>
    </reaction>
</comment>
<evidence type="ECO:0000256" key="6">
    <source>
        <dbReference type="ARBA" id="ARBA00022840"/>
    </source>
</evidence>
<reference evidence="10" key="1">
    <citation type="journal article" date="2020" name="Nature">
        <title>Giant virus diversity and host interactions through global metagenomics.</title>
        <authorList>
            <person name="Schulz F."/>
            <person name="Roux S."/>
            <person name="Paez-Espino D."/>
            <person name="Jungbluth S."/>
            <person name="Walsh D.A."/>
            <person name="Denef V.J."/>
            <person name="McMahon K.D."/>
            <person name="Konstantinidis K.T."/>
            <person name="Eloe-Fadrosh E.A."/>
            <person name="Kyrpides N.C."/>
            <person name="Woyke T."/>
        </authorList>
    </citation>
    <scope>NUCLEOTIDE SEQUENCE</scope>
    <source>
        <strain evidence="10">GVMAG-M-3300023174-129</strain>
    </source>
</reference>
<dbReference type="InterPro" id="IPR011009">
    <property type="entry name" value="Kinase-like_dom_sf"/>
</dbReference>
<dbReference type="GO" id="GO:0005524">
    <property type="term" value="F:ATP binding"/>
    <property type="evidence" value="ECO:0007669"/>
    <property type="project" value="UniProtKB-KW"/>
</dbReference>
<keyword evidence="3" id="KW-0808">Transferase</keyword>
<evidence type="ECO:0000256" key="8">
    <source>
        <dbReference type="ARBA" id="ARBA00048679"/>
    </source>
</evidence>
<evidence type="ECO:0000256" key="1">
    <source>
        <dbReference type="ARBA" id="ARBA00012513"/>
    </source>
</evidence>
<evidence type="ECO:0000259" key="9">
    <source>
        <dbReference type="Pfam" id="PF01163"/>
    </source>
</evidence>
<dbReference type="InterPro" id="IPR018934">
    <property type="entry name" value="RIO_dom"/>
</dbReference>
<accession>A0A6C0D7I6</accession>
<keyword evidence="4" id="KW-0547">Nucleotide-binding</keyword>
<organism evidence="10">
    <name type="scientific">viral metagenome</name>
    <dbReference type="NCBI Taxonomy" id="1070528"/>
    <lineage>
        <taxon>unclassified sequences</taxon>
        <taxon>metagenomes</taxon>
        <taxon>organismal metagenomes</taxon>
    </lineage>
</organism>
<evidence type="ECO:0000256" key="5">
    <source>
        <dbReference type="ARBA" id="ARBA00022777"/>
    </source>
</evidence>